<keyword evidence="1" id="KW-1133">Transmembrane helix</keyword>
<comment type="caution">
    <text evidence="3">The sequence shown here is derived from an EMBL/GenBank/DDBJ whole genome shotgun (WGS) entry which is preliminary data.</text>
</comment>
<dbReference type="InterPro" id="IPR036691">
    <property type="entry name" value="Endo/exonu/phosph_ase_sf"/>
</dbReference>
<dbReference type="Pfam" id="PF03372">
    <property type="entry name" value="Exo_endo_phos"/>
    <property type="match status" value="1"/>
</dbReference>
<dbReference type="InterPro" id="IPR005135">
    <property type="entry name" value="Endo/exonuclease/phosphatase"/>
</dbReference>
<feature type="transmembrane region" description="Helical" evidence="1">
    <location>
        <begin position="67"/>
        <end position="88"/>
    </location>
</feature>
<feature type="transmembrane region" description="Helical" evidence="1">
    <location>
        <begin position="43"/>
        <end position="60"/>
    </location>
</feature>
<evidence type="ECO:0000313" key="3">
    <source>
        <dbReference type="EMBL" id="MBM5571912.1"/>
    </source>
</evidence>
<keyword evidence="1" id="KW-0812">Transmembrane</keyword>
<feature type="domain" description="Endonuclease/exonuclease/phosphatase" evidence="2">
    <location>
        <begin position="109"/>
        <end position="300"/>
    </location>
</feature>
<dbReference type="EMBL" id="WOFE01000004">
    <property type="protein sequence ID" value="MBM5571912.1"/>
    <property type="molecule type" value="Genomic_DNA"/>
</dbReference>
<keyword evidence="1" id="KW-0472">Membrane</keyword>
<dbReference type="RefSeq" id="WP_203571247.1">
    <property type="nucleotide sequence ID" value="NZ_WOFE01000004.1"/>
</dbReference>
<gene>
    <name evidence="3" type="ORF">GM173_10025</name>
</gene>
<proteinExistence type="predicted"/>
<name>A0ABS2CCZ2_9NEIS</name>
<sequence>MRANWHAVWTLSARYGRLVLALALLGAALASLAAWDWRLELFSHFQPFYLICTLLGAFWLKQRRWRIALLLISVILLWQMALALSSPVQSVVEHSKPLRAIAMNLLLSNTEYQQTEQWLLAQQADVIVLTEATPLWQQHLANVQKVMPYGCAAWEDSSFGIAALLKEKPIQCEVLYTDQQYRLFPYVRIELADNTVIYGIHPPPPLGIELATARNEALLILAERIAKESQAVIVLGDMNITPYSPLYQAFRRDAGLSEIGFAGWPTWSPMKGLPLLPLDRALVRGLAGRLSVAPHLGSDHRAIVLDVE</sequence>
<organism evidence="3 4">
    <name type="scientific">Deefgea chitinilytica</name>
    <dbReference type="NCBI Taxonomy" id="570276"/>
    <lineage>
        <taxon>Bacteria</taxon>
        <taxon>Pseudomonadati</taxon>
        <taxon>Pseudomonadota</taxon>
        <taxon>Betaproteobacteria</taxon>
        <taxon>Neisseriales</taxon>
        <taxon>Chitinibacteraceae</taxon>
        <taxon>Deefgea</taxon>
    </lineage>
</organism>
<accession>A0ABS2CCZ2</accession>
<keyword evidence="4" id="KW-1185">Reference proteome</keyword>
<evidence type="ECO:0000259" key="2">
    <source>
        <dbReference type="Pfam" id="PF03372"/>
    </source>
</evidence>
<dbReference type="Gene3D" id="3.60.10.10">
    <property type="entry name" value="Endonuclease/exonuclease/phosphatase"/>
    <property type="match status" value="1"/>
</dbReference>
<evidence type="ECO:0000313" key="4">
    <source>
        <dbReference type="Proteomes" id="UP001195660"/>
    </source>
</evidence>
<reference evidence="3 4" key="1">
    <citation type="submission" date="2019-11" db="EMBL/GenBank/DDBJ databases">
        <title>Novel Deefgea species.</title>
        <authorList>
            <person name="Han J.-H."/>
        </authorList>
    </citation>
    <scope>NUCLEOTIDE SEQUENCE [LARGE SCALE GENOMIC DNA]</scope>
    <source>
        <strain evidence="3 4">LMG 24817</strain>
    </source>
</reference>
<evidence type="ECO:0000256" key="1">
    <source>
        <dbReference type="SAM" id="Phobius"/>
    </source>
</evidence>
<dbReference type="SUPFAM" id="SSF56219">
    <property type="entry name" value="DNase I-like"/>
    <property type="match status" value="1"/>
</dbReference>
<protein>
    <recommendedName>
        <fullName evidence="2">Endonuclease/exonuclease/phosphatase domain-containing protein</fullName>
    </recommendedName>
</protein>
<dbReference type="Proteomes" id="UP001195660">
    <property type="component" value="Unassembled WGS sequence"/>
</dbReference>